<feature type="region of interest" description="Disordered" evidence="1">
    <location>
        <begin position="29"/>
        <end position="49"/>
    </location>
</feature>
<gene>
    <name evidence="3" type="ORF">SAMN06295970_12165</name>
</gene>
<organism evidence="3 4">
    <name type="scientific">Noviherbaspirillum suwonense</name>
    <dbReference type="NCBI Taxonomy" id="1224511"/>
    <lineage>
        <taxon>Bacteria</taxon>
        <taxon>Pseudomonadati</taxon>
        <taxon>Pseudomonadota</taxon>
        <taxon>Betaproteobacteria</taxon>
        <taxon>Burkholderiales</taxon>
        <taxon>Oxalobacteraceae</taxon>
        <taxon>Noviherbaspirillum</taxon>
    </lineage>
</organism>
<dbReference type="Proteomes" id="UP001158049">
    <property type="component" value="Unassembled WGS sequence"/>
</dbReference>
<dbReference type="EMBL" id="FXUL01000021">
    <property type="protein sequence ID" value="SMP74683.1"/>
    <property type="molecule type" value="Genomic_DNA"/>
</dbReference>
<evidence type="ECO:0000256" key="1">
    <source>
        <dbReference type="SAM" id="MobiDB-lite"/>
    </source>
</evidence>
<feature type="signal peptide" evidence="2">
    <location>
        <begin position="1"/>
        <end position="24"/>
    </location>
</feature>
<keyword evidence="2" id="KW-0732">Signal</keyword>
<reference evidence="3 4" key="1">
    <citation type="submission" date="2017-05" db="EMBL/GenBank/DDBJ databases">
        <authorList>
            <person name="Varghese N."/>
            <person name="Submissions S."/>
        </authorList>
    </citation>
    <scope>NUCLEOTIDE SEQUENCE [LARGE SCALE GENOMIC DNA]</scope>
    <source>
        <strain evidence="3 4">DSM 26001</strain>
    </source>
</reference>
<name>A0ABY1QLH2_9BURK</name>
<comment type="caution">
    <text evidence="3">The sequence shown here is derived from an EMBL/GenBank/DDBJ whole genome shotgun (WGS) entry which is preliminary data.</text>
</comment>
<accession>A0ABY1QLH2</accession>
<dbReference type="RefSeq" id="WP_283444503.1">
    <property type="nucleotide sequence ID" value="NZ_FXUL01000021.1"/>
</dbReference>
<protein>
    <submittedName>
        <fullName evidence="3">Uncharacterized protein</fullName>
    </submittedName>
</protein>
<sequence length="304" mass="32399">MIPALQTAAALQPPLFLAASLAQAQSFARPRLRSRSAPPPTLLHHTPHAPQREKILGLPLVRGLGGDALTSSALRALTAGRTVHLAMFWGFRSLLPAEQGLNAAERNTLRGFLDMAQSLGAHCKPVLLLADAHAAHNGIPAALSAPYYDVVASQAKGLGLRTVMLSSIMASLGMTPQQLAGQGKALVLRPGQAGGPGATALTPDEWRQLKLQSRHLCARFPQVFPKPSGEKAKRALHESRALAYVQLRAAEGRHLLPALKACFGGESVLPVHLSDPATERLGVHGLHVYAMNADNERQVAIPWR</sequence>
<evidence type="ECO:0000313" key="3">
    <source>
        <dbReference type="EMBL" id="SMP74683.1"/>
    </source>
</evidence>
<keyword evidence="4" id="KW-1185">Reference proteome</keyword>
<proteinExistence type="predicted"/>
<feature type="chain" id="PRO_5047271634" evidence="2">
    <location>
        <begin position="25"/>
        <end position="304"/>
    </location>
</feature>
<evidence type="ECO:0000256" key="2">
    <source>
        <dbReference type="SAM" id="SignalP"/>
    </source>
</evidence>
<evidence type="ECO:0000313" key="4">
    <source>
        <dbReference type="Proteomes" id="UP001158049"/>
    </source>
</evidence>